<name>A0A4Q1CAS3_9BACT</name>
<dbReference type="Proteomes" id="UP000290218">
    <property type="component" value="Unassembled WGS sequence"/>
</dbReference>
<dbReference type="RefSeq" id="WP_129047348.1">
    <property type="nucleotide sequence ID" value="NZ_SDHX01000001.1"/>
</dbReference>
<keyword evidence="3" id="KW-1185">Reference proteome</keyword>
<dbReference type="OrthoDB" id="9814057at2"/>
<comment type="caution">
    <text evidence="2">The sequence shown here is derived from an EMBL/GenBank/DDBJ whole genome shotgun (WGS) entry which is preliminary data.</text>
</comment>
<dbReference type="EMBL" id="SDHX01000001">
    <property type="protein sequence ID" value="RXK55981.1"/>
    <property type="molecule type" value="Genomic_DNA"/>
</dbReference>
<evidence type="ECO:0000313" key="3">
    <source>
        <dbReference type="Proteomes" id="UP000290218"/>
    </source>
</evidence>
<evidence type="ECO:0000256" key="1">
    <source>
        <dbReference type="SAM" id="MobiDB-lite"/>
    </source>
</evidence>
<proteinExistence type="predicted"/>
<protein>
    <submittedName>
        <fullName evidence="2">Uncharacterized protein</fullName>
    </submittedName>
</protein>
<feature type="compositionally biased region" description="Low complexity" evidence="1">
    <location>
        <begin position="111"/>
        <end position="130"/>
    </location>
</feature>
<evidence type="ECO:0000313" key="2">
    <source>
        <dbReference type="EMBL" id="RXK55981.1"/>
    </source>
</evidence>
<accession>A0A4Q1CAS3</accession>
<reference evidence="2 3" key="1">
    <citation type="submission" date="2019-01" db="EMBL/GenBank/DDBJ databases">
        <title>Lacunisphaera sp. strain TWA-58.</title>
        <authorList>
            <person name="Chen W.-M."/>
        </authorList>
    </citation>
    <scope>NUCLEOTIDE SEQUENCE [LARGE SCALE GENOMIC DNA]</scope>
    <source>
        <strain evidence="2 3">TWA-58</strain>
    </source>
</reference>
<feature type="region of interest" description="Disordered" evidence="1">
    <location>
        <begin position="111"/>
        <end position="133"/>
    </location>
</feature>
<dbReference type="AlphaFoldDB" id="A0A4Q1CAS3"/>
<gene>
    <name evidence="2" type="ORF">ESB00_08920</name>
</gene>
<organism evidence="2 3">
    <name type="scientific">Oleiharenicola lentus</name>
    <dbReference type="NCBI Taxonomy" id="2508720"/>
    <lineage>
        <taxon>Bacteria</taxon>
        <taxon>Pseudomonadati</taxon>
        <taxon>Verrucomicrobiota</taxon>
        <taxon>Opitutia</taxon>
        <taxon>Opitutales</taxon>
        <taxon>Opitutaceae</taxon>
        <taxon>Oleiharenicola</taxon>
    </lineage>
</organism>
<sequence>MSHTPKLGFVCPMPWTQMSGDDRGRFCYACRMQVPNLSLLSFEERQRILERAQTEKVCGTFLVRLSGEMVTPEKPLTPKERLGIRQLGLAALSAGALAVATGCVSPQQTTLATPTTEAATTPTAQNPASTVDNPKTEEETIILMIGLIICEKPAPVRPKLPNGKW</sequence>